<name>A0A239AYE5_9PROT</name>
<reference evidence="3" key="1">
    <citation type="submission" date="2017-06" db="EMBL/GenBank/DDBJ databases">
        <authorList>
            <person name="Varghese N."/>
            <person name="Submissions S."/>
        </authorList>
    </citation>
    <scope>NUCLEOTIDE SEQUENCE [LARGE SCALE GENOMIC DNA]</scope>
    <source>
        <strain evidence="3">Ca-68</strain>
    </source>
</reference>
<feature type="transmembrane region" description="Helical" evidence="1">
    <location>
        <begin position="21"/>
        <end position="41"/>
    </location>
</feature>
<dbReference type="Pfam" id="PF07963">
    <property type="entry name" value="N_methyl"/>
    <property type="match status" value="1"/>
</dbReference>
<dbReference type="AlphaFoldDB" id="A0A239AYE5"/>
<dbReference type="SUPFAM" id="SSF54523">
    <property type="entry name" value="Pili subunits"/>
    <property type="match status" value="1"/>
</dbReference>
<dbReference type="NCBIfam" id="TIGR02532">
    <property type="entry name" value="IV_pilin_GFxxxE"/>
    <property type="match status" value="1"/>
</dbReference>
<evidence type="ECO:0000313" key="3">
    <source>
        <dbReference type="Proteomes" id="UP000198305"/>
    </source>
</evidence>
<dbReference type="InterPro" id="IPR012902">
    <property type="entry name" value="N_methyl_site"/>
</dbReference>
<evidence type="ECO:0000313" key="2">
    <source>
        <dbReference type="EMBL" id="SNS00735.1"/>
    </source>
</evidence>
<dbReference type="EMBL" id="FZOA01000010">
    <property type="protein sequence ID" value="SNS00735.1"/>
    <property type="molecule type" value="Genomic_DNA"/>
</dbReference>
<evidence type="ECO:0000256" key="1">
    <source>
        <dbReference type="SAM" id="Phobius"/>
    </source>
</evidence>
<organism evidence="2 3">
    <name type="scientific">Methylobacillus rhizosphaerae</name>
    <dbReference type="NCBI Taxonomy" id="551994"/>
    <lineage>
        <taxon>Bacteria</taxon>
        <taxon>Pseudomonadati</taxon>
        <taxon>Pseudomonadota</taxon>
        <taxon>Betaproteobacteria</taxon>
        <taxon>Nitrosomonadales</taxon>
        <taxon>Methylophilaceae</taxon>
        <taxon>Methylobacillus</taxon>
    </lineage>
</organism>
<dbReference type="Proteomes" id="UP000198305">
    <property type="component" value="Unassembled WGS sequence"/>
</dbReference>
<protein>
    <submittedName>
        <fullName evidence="2">Prepilin-type N-terminal cleavage/methylation domain-containing protein</fullName>
    </submittedName>
</protein>
<dbReference type="RefSeq" id="WP_245835124.1">
    <property type="nucleotide sequence ID" value="NZ_FZOA01000010.1"/>
</dbReference>
<sequence length="249" mass="26386">METMMTHVAEQKEQGFSLVEMTIVLVILGFILSALIMPVIAQREASLSRQTEHQLEIAQKSLVGFAQAHGRLPCPATETSGGFEVPAGGGICDVSARLLPSATLALQSLNSMGQLPDGWGNPIYYKVDQGSRGGSPSPDFTTGTEISQVGISNLKPAIMVCASSASCSATNYLINNAVAVIYSLGSTGARVRAGEAAAGADEMANLDDDYVFVSHDIRTNDPNGSFHHTLTWISPYVLYHAMIEAGRLP</sequence>
<keyword evidence="1" id="KW-0472">Membrane</keyword>
<keyword evidence="1" id="KW-1133">Transmembrane helix</keyword>
<accession>A0A239AYE5</accession>
<keyword evidence="3" id="KW-1185">Reference proteome</keyword>
<proteinExistence type="predicted"/>
<keyword evidence="1" id="KW-0812">Transmembrane</keyword>
<gene>
    <name evidence="2" type="ORF">SAMN05192560_2195</name>
</gene>
<dbReference type="PROSITE" id="PS00409">
    <property type="entry name" value="PROKAR_NTER_METHYL"/>
    <property type="match status" value="1"/>
</dbReference>
<dbReference type="InterPro" id="IPR045584">
    <property type="entry name" value="Pilin-like"/>
</dbReference>